<dbReference type="InterPro" id="IPR021408">
    <property type="entry name" value="DUF3046"/>
</dbReference>
<dbReference type="Pfam" id="PF11248">
    <property type="entry name" value="DUF3046"/>
    <property type="match status" value="1"/>
</dbReference>
<proteinExistence type="predicted"/>
<evidence type="ECO:0000313" key="1">
    <source>
        <dbReference type="EMBL" id="GAA3811555.1"/>
    </source>
</evidence>
<dbReference type="Proteomes" id="UP001500888">
    <property type="component" value="Unassembled WGS sequence"/>
</dbReference>
<comment type="caution">
    <text evidence="1">The sequence shown here is derived from an EMBL/GenBank/DDBJ whole genome shotgun (WGS) entry which is preliminary data.</text>
</comment>
<protein>
    <submittedName>
        <fullName evidence="1">DUF3046 domain-containing protein</fullName>
    </submittedName>
</protein>
<organism evidence="1 2">
    <name type="scientific">Sphaerisporangium flaviroseum</name>
    <dbReference type="NCBI Taxonomy" id="509199"/>
    <lineage>
        <taxon>Bacteria</taxon>
        <taxon>Bacillati</taxon>
        <taxon>Actinomycetota</taxon>
        <taxon>Actinomycetes</taxon>
        <taxon>Streptosporangiales</taxon>
        <taxon>Streptosporangiaceae</taxon>
        <taxon>Sphaerisporangium</taxon>
    </lineage>
</organism>
<dbReference type="EMBL" id="BAAAZR010000008">
    <property type="protein sequence ID" value="GAA3811555.1"/>
    <property type="molecule type" value="Genomic_DNA"/>
</dbReference>
<sequence>MTDFWNRMNRHFGERYATSWAHDYVIAELGGRTVKQALDDGVAAKEVWRAVCGVTDVDPRLR</sequence>
<accession>A0ABP7I7K8</accession>
<reference evidence="2" key="1">
    <citation type="journal article" date="2019" name="Int. J. Syst. Evol. Microbiol.">
        <title>The Global Catalogue of Microorganisms (GCM) 10K type strain sequencing project: providing services to taxonomists for standard genome sequencing and annotation.</title>
        <authorList>
            <consortium name="The Broad Institute Genomics Platform"/>
            <consortium name="The Broad Institute Genome Sequencing Center for Infectious Disease"/>
            <person name="Wu L."/>
            <person name="Ma J."/>
        </authorList>
    </citation>
    <scope>NUCLEOTIDE SEQUENCE [LARGE SCALE GENOMIC DNA]</scope>
    <source>
        <strain evidence="2">JCM 16908</strain>
    </source>
</reference>
<gene>
    <name evidence="1" type="ORF">GCM10022226_35150</name>
</gene>
<keyword evidence="2" id="KW-1185">Reference proteome</keyword>
<name>A0ABP7I7K8_9ACTN</name>
<evidence type="ECO:0000313" key="2">
    <source>
        <dbReference type="Proteomes" id="UP001500888"/>
    </source>
</evidence>